<evidence type="ECO:0000256" key="2">
    <source>
        <dbReference type="ARBA" id="ARBA00023125"/>
    </source>
</evidence>
<gene>
    <name evidence="6" type="ORF">G5V58_03745</name>
</gene>
<dbReference type="AlphaFoldDB" id="A0A6G6W9W0"/>
<dbReference type="KEGG" id="nano:G5V58_03745"/>
<evidence type="ECO:0000313" key="7">
    <source>
        <dbReference type="Proteomes" id="UP000502996"/>
    </source>
</evidence>
<dbReference type="GO" id="GO:0045893">
    <property type="term" value="P:positive regulation of DNA-templated transcription"/>
    <property type="evidence" value="ECO:0007669"/>
    <property type="project" value="InterPro"/>
</dbReference>
<keyword evidence="1" id="KW-0805">Transcription regulation</keyword>
<dbReference type="SUPFAM" id="SSF55781">
    <property type="entry name" value="GAF domain-like"/>
    <property type="match status" value="1"/>
</dbReference>
<dbReference type="EMBL" id="CP049257">
    <property type="protein sequence ID" value="QIG42006.1"/>
    <property type="molecule type" value="Genomic_DNA"/>
</dbReference>
<evidence type="ECO:0000259" key="5">
    <source>
        <dbReference type="PROSITE" id="PS51078"/>
    </source>
</evidence>
<dbReference type="NCBIfam" id="TIGR02431">
    <property type="entry name" value="pcaR_pcaU"/>
    <property type="match status" value="1"/>
</dbReference>
<dbReference type="GO" id="GO:0045892">
    <property type="term" value="P:negative regulation of DNA-templated transcription"/>
    <property type="evidence" value="ECO:0007669"/>
    <property type="project" value="TreeGrafter"/>
</dbReference>
<feature type="domain" description="IclR-ED" evidence="5">
    <location>
        <begin position="80"/>
        <end position="264"/>
    </location>
</feature>
<protein>
    <submittedName>
        <fullName evidence="6">Helix-turn-helix domain-containing protein</fullName>
    </submittedName>
</protein>
<dbReference type="InterPro" id="IPR005471">
    <property type="entry name" value="Tscrpt_reg_IclR_N"/>
</dbReference>
<sequence length="267" mass="29123">MAAVRPELDAGAERPDDFVQSLARGLSVIRAFSAEHPELSLSEVARATGLTRAAARRFLLTLESLGYVGSSGRLFRLRLPVLDLGYAYLSSMGLADITQLHLHTLSEDLQESCGASVLDDSDIVHIARATSDRLMAVRIDLGRRIPAYATSMGRVLLAALPDAELTAYFARHERPALSPHTATGEDELRRILAQVRRDGHAMVDQELEEGIRSIAVPVHGPRGGVVAAINTSAHTSRVTVERLREHFLPRLAATATSIEHDLEMARR</sequence>
<dbReference type="InterPro" id="IPR036388">
    <property type="entry name" value="WH-like_DNA-bd_sf"/>
</dbReference>
<keyword evidence="2" id="KW-0238">DNA-binding</keyword>
<reference evidence="6 7" key="1">
    <citation type="submission" date="2020-02" db="EMBL/GenBank/DDBJ databases">
        <title>Full genome sequence of Nocardioides sp. R-3366.</title>
        <authorList>
            <person name="Im W.-T."/>
        </authorList>
    </citation>
    <scope>NUCLEOTIDE SEQUENCE [LARGE SCALE GENOMIC DNA]</scope>
    <source>
        <strain evidence="6 7">R-3366</strain>
    </source>
</reference>
<dbReference type="PANTHER" id="PTHR30136">
    <property type="entry name" value="HELIX-TURN-HELIX TRANSCRIPTIONAL REGULATOR, ICLR FAMILY"/>
    <property type="match status" value="1"/>
</dbReference>
<dbReference type="RefSeq" id="WP_165228889.1">
    <property type="nucleotide sequence ID" value="NZ_CP049257.1"/>
</dbReference>
<evidence type="ECO:0000256" key="3">
    <source>
        <dbReference type="ARBA" id="ARBA00023163"/>
    </source>
</evidence>
<dbReference type="PANTHER" id="PTHR30136:SF34">
    <property type="entry name" value="TRANSCRIPTIONAL REGULATOR"/>
    <property type="match status" value="1"/>
</dbReference>
<dbReference type="GO" id="GO:0046278">
    <property type="term" value="P:3,4-dihydroxybenzoate metabolic process"/>
    <property type="evidence" value="ECO:0007669"/>
    <property type="project" value="InterPro"/>
</dbReference>
<accession>A0A6G6W9W0</accession>
<dbReference type="InterPro" id="IPR014757">
    <property type="entry name" value="Tscrpt_reg_IclR_C"/>
</dbReference>
<evidence type="ECO:0000259" key="4">
    <source>
        <dbReference type="PROSITE" id="PS51077"/>
    </source>
</evidence>
<dbReference type="GO" id="GO:0003677">
    <property type="term" value="F:DNA binding"/>
    <property type="evidence" value="ECO:0007669"/>
    <property type="project" value="UniProtKB-KW"/>
</dbReference>
<dbReference type="Proteomes" id="UP000502996">
    <property type="component" value="Chromosome"/>
</dbReference>
<organism evidence="6 7">
    <name type="scientific">Nocardioides anomalus</name>
    <dbReference type="NCBI Taxonomy" id="2712223"/>
    <lineage>
        <taxon>Bacteria</taxon>
        <taxon>Bacillati</taxon>
        <taxon>Actinomycetota</taxon>
        <taxon>Actinomycetes</taxon>
        <taxon>Propionibacteriales</taxon>
        <taxon>Nocardioidaceae</taxon>
        <taxon>Nocardioides</taxon>
    </lineage>
</organism>
<dbReference type="PROSITE" id="PS51078">
    <property type="entry name" value="ICLR_ED"/>
    <property type="match status" value="1"/>
</dbReference>
<name>A0A6G6W9W0_9ACTN</name>
<dbReference type="Gene3D" id="3.30.450.40">
    <property type="match status" value="1"/>
</dbReference>
<dbReference type="InterPro" id="IPR036390">
    <property type="entry name" value="WH_DNA-bd_sf"/>
</dbReference>
<evidence type="ECO:0000313" key="6">
    <source>
        <dbReference type="EMBL" id="QIG42006.1"/>
    </source>
</evidence>
<dbReference type="Pfam" id="PF01614">
    <property type="entry name" value="IclR_C"/>
    <property type="match status" value="1"/>
</dbReference>
<dbReference type="InterPro" id="IPR029016">
    <property type="entry name" value="GAF-like_dom_sf"/>
</dbReference>
<feature type="domain" description="HTH iclR-type" evidence="4">
    <location>
        <begin position="19"/>
        <end position="79"/>
    </location>
</feature>
<dbReference type="GO" id="GO:0003700">
    <property type="term" value="F:DNA-binding transcription factor activity"/>
    <property type="evidence" value="ECO:0007669"/>
    <property type="project" value="TreeGrafter"/>
</dbReference>
<evidence type="ECO:0000256" key="1">
    <source>
        <dbReference type="ARBA" id="ARBA00023015"/>
    </source>
</evidence>
<dbReference type="InterPro" id="IPR012794">
    <property type="entry name" value="PcaR_PcaU"/>
</dbReference>
<keyword evidence="7" id="KW-1185">Reference proteome</keyword>
<dbReference type="SMART" id="SM00346">
    <property type="entry name" value="HTH_ICLR"/>
    <property type="match status" value="1"/>
</dbReference>
<dbReference type="Gene3D" id="1.10.10.10">
    <property type="entry name" value="Winged helix-like DNA-binding domain superfamily/Winged helix DNA-binding domain"/>
    <property type="match status" value="1"/>
</dbReference>
<dbReference type="InterPro" id="IPR050707">
    <property type="entry name" value="HTH_MetabolicPath_Reg"/>
</dbReference>
<dbReference type="SUPFAM" id="SSF46785">
    <property type="entry name" value="Winged helix' DNA-binding domain"/>
    <property type="match status" value="1"/>
</dbReference>
<keyword evidence="3" id="KW-0804">Transcription</keyword>
<dbReference type="Pfam" id="PF09339">
    <property type="entry name" value="HTH_IclR"/>
    <property type="match status" value="1"/>
</dbReference>
<proteinExistence type="predicted"/>
<dbReference type="PROSITE" id="PS51077">
    <property type="entry name" value="HTH_ICLR"/>
    <property type="match status" value="1"/>
</dbReference>